<accession>A0AAN8TYU4</accession>
<comment type="caution">
    <text evidence="2">The sequence shown here is derived from an EMBL/GenBank/DDBJ whole genome shotgun (WGS) entry which is preliminary data.</text>
</comment>
<comment type="similarity">
    <text evidence="1">Belongs to the actin family.</text>
</comment>
<protein>
    <recommendedName>
        <fullName evidence="4">Actin</fullName>
    </recommendedName>
</protein>
<proteinExistence type="inferred from homology"/>
<organism evidence="2 3">
    <name type="scientific">Solanum bulbocastanum</name>
    <name type="common">Wild potato</name>
    <dbReference type="NCBI Taxonomy" id="147425"/>
    <lineage>
        <taxon>Eukaryota</taxon>
        <taxon>Viridiplantae</taxon>
        <taxon>Streptophyta</taxon>
        <taxon>Embryophyta</taxon>
        <taxon>Tracheophyta</taxon>
        <taxon>Spermatophyta</taxon>
        <taxon>Magnoliopsida</taxon>
        <taxon>eudicotyledons</taxon>
        <taxon>Gunneridae</taxon>
        <taxon>Pentapetalae</taxon>
        <taxon>asterids</taxon>
        <taxon>lamiids</taxon>
        <taxon>Solanales</taxon>
        <taxon>Solanaceae</taxon>
        <taxon>Solanoideae</taxon>
        <taxon>Solaneae</taxon>
        <taxon>Solanum</taxon>
    </lineage>
</organism>
<dbReference type="AlphaFoldDB" id="A0AAN8TYU4"/>
<dbReference type="PRINTS" id="PR00190">
    <property type="entry name" value="ACTIN"/>
</dbReference>
<gene>
    <name evidence="2" type="ORF">RDI58_007449</name>
</gene>
<sequence>MEKIWHHTFYNKLRVAPEKHPILLTEVPLSPKAYWEKMTEIMFEKFNVPSMYVAMQAVLSLFANGRTTGIVLNSGDGATHTVPIYEGHTLPHAISWLGIAGCDITDYLTDMVIKGSYIPNNITIREPFTRRMKETIAYVALDFKQEIEKAKNKSSVEKSFTLPSGQVMNIGAERFCCPEILF</sequence>
<dbReference type="PANTHER" id="PTHR11937">
    <property type="entry name" value="ACTIN"/>
    <property type="match status" value="1"/>
</dbReference>
<name>A0AAN8TYU4_SOLBU</name>
<dbReference type="FunFam" id="3.30.420.40:FF:000050">
    <property type="entry name" value="Actin, alpha skeletal muscle"/>
    <property type="match status" value="1"/>
</dbReference>
<dbReference type="Proteomes" id="UP001371456">
    <property type="component" value="Unassembled WGS sequence"/>
</dbReference>
<evidence type="ECO:0008006" key="4">
    <source>
        <dbReference type="Google" id="ProtNLM"/>
    </source>
</evidence>
<dbReference type="SMART" id="SM00268">
    <property type="entry name" value="ACTIN"/>
    <property type="match status" value="1"/>
</dbReference>
<dbReference type="Gene3D" id="3.90.640.10">
    <property type="entry name" value="Actin, Chain A, domain 4"/>
    <property type="match status" value="1"/>
</dbReference>
<dbReference type="InterPro" id="IPR043129">
    <property type="entry name" value="ATPase_NBD"/>
</dbReference>
<dbReference type="SUPFAM" id="SSF53067">
    <property type="entry name" value="Actin-like ATPase domain"/>
    <property type="match status" value="2"/>
</dbReference>
<keyword evidence="3" id="KW-1185">Reference proteome</keyword>
<evidence type="ECO:0000313" key="2">
    <source>
        <dbReference type="EMBL" id="KAK6793996.1"/>
    </source>
</evidence>
<dbReference type="InterPro" id="IPR004000">
    <property type="entry name" value="Actin"/>
</dbReference>
<evidence type="ECO:0000256" key="1">
    <source>
        <dbReference type="RuleBase" id="RU000487"/>
    </source>
</evidence>
<reference evidence="2 3" key="1">
    <citation type="submission" date="2024-02" db="EMBL/GenBank/DDBJ databases">
        <title>de novo genome assembly of Solanum bulbocastanum strain 11H21.</title>
        <authorList>
            <person name="Hosaka A.J."/>
        </authorList>
    </citation>
    <scope>NUCLEOTIDE SEQUENCE [LARGE SCALE GENOMIC DNA]</scope>
    <source>
        <tissue evidence="2">Young leaves</tissue>
    </source>
</reference>
<dbReference type="EMBL" id="JBANQN010000003">
    <property type="protein sequence ID" value="KAK6793996.1"/>
    <property type="molecule type" value="Genomic_DNA"/>
</dbReference>
<evidence type="ECO:0000313" key="3">
    <source>
        <dbReference type="Proteomes" id="UP001371456"/>
    </source>
</evidence>
<dbReference type="Gene3D" id="3.30.420.40">
    <property type="match status" value="1"/>
</dbReference>
<dbReference type="Pfam" id="PF00022">
    <property type="entry name" value="Actin"/>
    <property type="match status" value="1"/>
</dbReference>